<dbReference type="Proteomes" id="UP000316008">
    <property type="component" value="Unassembled WGS sequence"/>
</dbReference>
<dbReference type="InterPro" id="IPR011652">
    <property type="entry name" value="MORN_2"/>
</dbReference>
<accession>A0A556N771</accession>
<keyword evidence="2" id="KW-1185">Reference proteome</keyword>
<dbReference type="EMBL" id="VLPL01000001">
    <property type="protein sequence ID" value="TSJ48026.1"/>
    <property type="molecule type" value="Genomic_DNA"/>
</dbReference>
<gene>
    <name evidence="1" type="ORF">FO442_02530</name>
</gene>
<sequence length="314" mass="36517">MINFDQNELSPEMKLKLTLLFAVGFTLNSLSQNLTFVMDSIMNVYMKNGYANEHFRPKGKEDSKGNRQGNWKDYEVSEDFMYLTENDIPIRLVGLYLLYGEGKFVDSLREGPWKFYVLEDKTFRKILQKEVTYTKGKKTGAYTYFFPNGKVSMTGSFDENKMTEVKVYYEDGKLFRSTFVLAGKRTGKSTNFYPDGKPMLECTYMNDTLNGSFHSYYPNEKDEEVSFFKMGQPDGTYKYYHENGQLWIEKEYSNGLLLNVKCNYDESGKLRDPGTLKDGNGTIYYYTRTGYVYNVQTYKNGVMISEAAKSEFDR</sequence>
<dbReference type="Gene3D" id="2.20.110.10">
    <property type="entry name" value="Histone H3 K4-specific methyltransferase SET7/9 N-terminal domain"/>
    <property type="match status" value="1"/>
</dbReference>
<proteinExistence type="predicted"/>
<dbReference type="Gene3D" id="3.90.930.1">
    <property type="match status" value="1"/>
</dbReference>
<evidence type="ECO:0000313" key="1">
    <source>
        <dbReference type="EMBL" id="TSJ48026.1"/>
    </source>
</evidence>
<evidence type="ECO:0000313" key="2">
    <source>
        <dbReference type="Proteomes" id="UP000316008"/>
    </source>
</evidence>
<dbReference type="OrthoDB" id="7342920at2"/>
<name>A0A556N771_9FLAO</name>
<organism evidence="1 2">
    <name type="scientific">Fluviicola chungangensis</name>
    <dbReference type="NCBI Taxonomy" id="2597671"/>
    <lineage>
        <taxon>Bacteria</taxon>
        <taxon>Pseudomonadati</taxon>
        <taxon>Bacteroidota</taxon>
        <taxon>Flavobacteriia</taxon>
        <taxon>Flavobacteriales</taxon>
        <taxon>Crocinitomicaceae</taxon>
        <taxon>Fluviicola</taxon>
    </lineage>
</organism>
<dbReference type="SUPFAM" id="SSF82185">
    <property type="entry name" value="Histone H3 K4-specific methyltransferase SET7/9 N-terminal domain"/>
    <property type="match status" value="2"/>
</dbReference>
<dbReference type="AlphaFoldDB" id="A0A556N771"/>
<protein>
    <submittedName>
        <fullName evidence="1">Toxin-antitoxin system YwqK family antitoxin</fullName>
    </submittedName>
</protein>
<comment type="caution">
    <text evidence="1">The sequence shown here is derived from an EMBL/GenBank/DDBJ whole genome shotgun (WGS) entry which is preliminary data.</text>
</comment>
<dbReference type="Pfam" id="PF07661">
    <property type="entry name" value="MORN_2"/>
    <property type="match status" value="3"/>
</dbReference>
<reference evidence="1 2" key="1">
    <citation type="submission" date="2019-07" db="EMBL/GenBank/DDBJ databases">
        <authorList>
            <person name="Huq M.A."/>
        </authorList>
    </citation>
    <scope>NUCLEOTIDE SEQUENCE [LARGE SCALE GENOMIC DNA]</scope>
    <source>
        <strain evidence="1 2">MAH-3</strain>
    </source>
</reference>